<reference evidence="1 2" key="1">
    <citation type="submission" date="2017-09" db="EMBL/GenBank/DDBJ databases">
        <title>Comparative genomics of rhizobia isolated from Phaseolus vulgaris in China.</title>
        <authorList>
            <person name="Tong W."/>
        </authorList>
    </citation>
    <scope>NUCLEOTIDE SEQUENCE [LARGE SCALE GENOMIC DNA]</scope>
    <source>
        <strain evidence="1 2">Y27</strain>
    </source>
</reference>
<protein>
    <recommendedName>
        <fullName evidence="3">MafI family immunity protein</fullName>
    </recommendedName>
</protein>
<accession>A0ABX4J995</accession>
<dbReference type="Proteomes" id="UP000219972">
    <property type="component" value="Unassembled WGS sequence"/>
</dbReference>
<dbReference type="NCBIfam" id="NF033691">
    <property type="entry name" value="immunity_MafI"/>
    <property type="match status" value="1"/>
</dbReference>
<sequence>MQLSRRFEEIELLFQGLMESAKSELSESECTEIQEYIDVGEYGLALRTAVAIYAEENKVASIAVRDFIRRLASAMNIDVDQLLGRLPN</sequence>
<comment type="caution">
    <text evidence="1">The sequence shown here is derived from an EMBL/GenBank/DDBJ whole genome shotgun (WGS) entry which is preliminary data.</text>
</comment>
<evidence type="ECO:0008006" key="3">
    <source>
        <dbReference type="Google" id="ProtNLM"/>
    </source>
</evidence>
<keyword evidence="2" id="KW-1185">Reference proteome</keyword>
<dbReference type="EMBL" id="NWSL01000009">
    <property type="protein sequence ID" value="PDS50837.1"/>
    <property type="molecule type" value="Genomic_DNA"/>
</dbReference>
<name>A0ABX4J995_9HYPH</name>
<evidence type="ECO:0000313" key="2">
    <source>
        <dbReference type="Proteomes" id="UP000219972"/>
    </source>
</evidence>
<dbReference type="InterPro" id="IPR047880">
    <property type="entry name" value="MafI-like"/>
</dbReference>
<organism evidence="1 2">
    <name type="scientific">Rhizobium anhuiense</name>
    <dbReference type="NCBI Taxonomy" id="1184720"/>
    <lineage>
        <taxon>Bacteria</taxon>
        <taxon>Pseudomonadati</taxon>
        <taxon>Pseudomonadota</taxon>
        <taxon>Alphaproteobacteria</taxon>
        <taxon>Hyphomicrobiales</taxon>
        <taxon>Rhizobiaceae</taxon>
        <taxon>Rhizobium/Agrobacterium group</taxon>
        <taxon>Rhizobium</taxon>
    </lineage>
</organism>
<gene>
    <name evidence="1" type="ORF">CO662_15800</name>
</gene>
<proteinExistence type="predicted"/>
<evidence type="ECO:0000313" key="1">
    <source>
        <dbReference type="EMBL" id="PDS50837.1"/>
    </source>
</evidence>